<dbReference type="RefSeq" id="WP_252593632.1">
    <property type="nucleotide sequence ID" value="NZ_CP099489.1"/>
</dbReference>
<organism evidence="2 3">
    <name type="scientific">Ornithinimicrobium faecis</name>
    <dbReference type="NCBI Taxonomy" id="2934158"/>
    <lineage>
        <taxon>Bacteria</taxon>
        <taxon>Bacillati</taxon>
        <taxon>Actinomycetota</taxon>
        <taxon>Actinomycetes</taxon>
        <taxon>Micrococcales</taxon>
        <taxon>Ornithinimicrobiaceae</taxon>
        <taxon>Ornithinimicrobium</taxon>
    </lineage>
</organism>
<dbReference type="Proteomes" id="UP001056455">
    <property type="component" value="Chromosome"/>
</dbReference>
<gene>
    <name evidence="2" type="ORF">NF556_00920</name>
</gene>
<dbReference type="Pfam" id="PF01636">
    <property type="entry name" value="APH"/>
    <property type="match status" value="1"/>
</dbReference>
<proteinExistence type="predicted"/>
<evidence type="ECO:0000259" key="1">
    <source>
        <dbReference type="Pfam" id="PF01636"/>
    </source>
</evidence>
<dbReference type="InterPro" id="IPR002575">
    <property type="entry name" value="Aminoglycoside_PTrfase"/>
</dbReference>
<feature type="domain" description="Aminoglycoside phosphotransferase" evidence="1">
    <location>
        <begin position="185"/>
        <end position="346"/>
    </location>
</feature>
<name>A0ABY4YUF8_9MICO</name>
<keyword evidence="3" id="KW-1185">Reference proteome</keyword>
<dbReference type="Gene3D" id="3.90.1200.10">
    <property type="match status" value="1"/>
</dbReference>
<dbReference type="SUPFAM" id="SSF56112">
    <property type="entry name" value="Protein kinase-like (PK-like)"/>
    <property type="match status" value="1"/>
</dbReference>
<protein>
    <recommendedName>
        <fullName evidence="1">Aminoglycoside phosphotransferase domain-containing protein</fullName>
    </recommendedName>
</protein>
<accession>A0ABY4YUF8</accession>
<evidence type="ECO:0000313" key="3">
    <source>
        <dbReference type="Proteomes" id="UP001056455"/>
    </source>
</evidence>
<dbReference type="InterPro" id="IPR011009">
    <property type="entry name" value="Kinase-like_dom_sf"/>
</dbReference>
<sequence length="394" mass="42996">MQTQSVAPPLGQRARGVLRRGLTPLVRRIRRGSSATKQRSGQDPVLQRQGDRVSAALSALEQLEAAEPALPNTARPTEFLALDRAIRRPEIADHLHTMLPAPLRGDWDEHEESVHRLSAPIAADVVVLAKFDLSEQVKFRAAYGAARCSVAVQPDRPNGASGVLAAVRSHEIVTRYAPGLIPPMLGHGDAGGGQRYLVERWVDGTPLITSEQMAAHLAAILEGMGQVHRGYGIHTARLSALWGRFAAQWQAVREAGLVPGDVADRVAELIADDHRLRVSWSHGDLVASNVMATDAGVTIIDWEHATERPIMHDAAKLHQFTADKEPLLDLLLAEWGRKTATGGYRPAEELALLHARFLCRAPSRMAELAGHQRSGLYARQVTRQVDLLAQTLAR</sequence>
<reference evidence="2" key="1">
    <citation type="submission" date="2022-06" db="EMBL/GenBank/DDBJ databases">
        <title>Ornithinimicrobium HY1793.</title>
        <authorList>
            <person name="Huang Y."/>
        </authorList>
    </citation>
    <scope>NUCLEOTIDE SEQUENCE</scope>
    <source>
        <strain evidence="2">HY1793</strain>
    </source>
</reference>
<evidence type="ECO:0000313" key="2">
    <source>
        <dbReference type="EMBL" id="USQ80256.1"/>
    </source>
</evidence>
<dbReference type="EMBL" id="CP099489">
    <property type="protein sequence ID" value="USQ80256.1"/>
    <property type="molecule type" value="Genomic_DNA"/>
</dbReference>